<dbReference type="GO" id="GO:0008270">
    <property type="term" value="F:zinc ion binding"/>
    <property type="evidence" value="ECO:0007669"/>
    <property type="project" value="UniProtKB-KW"/>
</dbReference>
<dbReference type="InterPro" id="IPR013083">
    <property type="entry name" value="Znf_RING/FYVE/PHD"/>
</dbReference>
<name>A0AAV0VNZ5_9HEMI</name>
<protein>
    <recommendedName>
        <fullName evidence="5">RING-type domain-containing protein</fullName>
    </recommendedName>
</protein>
<evidence type="ECO:0000313" key="7">
    <source>
        <dbReference type="Proteomes" id="UP001160148"/>
    </source>
</evidence>
<organism evidence="6 7">
    <name type="scientific">Macrosiphum euphorbiae</name>
    <name type="common">potato aphid</name>
    <dbReference type="NCBI Taxonomy" id="13131"/>
    <lineage>
        <taxon>Eukaryota</taxon>
        <taxon>Metazoa</taxon>
        <taxon>Ecdysozoa</taxon>
        <taxon>Arthropoda</taxon>
        <taxon>Hexapoda</taxon>
        <taxon>Insecta</taxon>
        <taxon>Pterygota</taxon>
        <taxon>Neoptera</taxon>
        <taxon>Paraneoptera</taxon>
        <taxon>Hemiptera</taxon>
        <taxon>Sternorrhyncha</taxon>
        <taxon>Aphidomorpha</taxon>
        <taxon>Aphidoidea</taxon>
        <taxon>Aphididae</taxon>
        <taxon>Macrosiphini</taxon>
        <taxon>Macrosiphum</taxon>
    </lineage>
</organism>
<evidence type="ECO:0000313" key="6">
    <source>
        <dbReference type="EMBL" id="CAI6346032.1"/>
    </source>
</evidence>
<evidence type="ECO:0000256" key="4">
    <source>
        <dbReference type="SAM" id="MobiDB-lite"/>
    </source>
</evidence>
<gene>
    <name evidence="6" type="ORF">MEUPH1_LOCUS2981</name>
</gene>
<feature type="compositionally biased region" description="Polar residues" evidence="4">
    <location>
        <begin position="509"/>
        <end position="519"/>
    </location>
</feature>
<accession>A0AAV0VNZ5</accession>
<dbReference type="InterPro" id="IPR001841">
    <property type="entry name" value="Znf_RING"/>
</dbReference>
<dbReference type="Pfam" id="PF13920">
    <property type="entry name" value="zf-C3HC4_3"/>
    <property type="match status" value="1"/>
</dbReference>
<reference evidence="6 7" key="1">
    <citation type="submission" date="2023-01" db="EMBL/GenBank/DDBJ databases">
        <authorList>
            <person name="Whitehead M."/>
        </authorList>
    </citation>
    <scope>NUCLEOTIDE SEQUENCE [LARGE SCALE GENOMIC DNA]</scope>
</reference>
<dbReference type="SUPFAM" id="SSF57850">
    <property type="entry name" value="RING/U-box"/>
    <property type="match status" value="1"/>
</dbReference>
<dbReference type="Pfam" id="PF10551">
    <property type="entry name" value="MULE"/>
    <property type="match status" value="1"/>
</dbReference>
<dbReference type="PROSITE" id="PS50089">
    <property type="entry name" value="ZF_RING_2"/>
    <property type="match status" value="1"/>
</dbReference>
<dbReference type="EMBL" id="CARXXK010000001">
    <property type="protein sequence ID" value="CAI6346032.1"/>
    <property type="molecule type" value="Genomic_DNA"/>
</dbReference>
<feature type="domain" description="RING-type" evidence="5">
    <location>
        <begin position="590"/>
        <end position="627"/>
    </location>
</feature>
<dbReference type="InterPro" id="IPR018289">
    <property type="entry name" value="MULE_transposase_dom"/>
</dbReference>
<keyword evidence="7" id="KW-1185">Reference proteome</keyword>
<dbReference type="PANTHER" id="PTHR47160:SF10">
    <property type="entry name" value="MULE TRANSPOSASE DOMAIN-CONTAINING PROTEIN"/>
    <property type="match status" value="1"/>
</dbReference>
<keyword evidence="1 3" id="KW-0863">Zinc-finger</keyword>
<evidence type="ECO:0000256" key="1">
    <source>
        <dbReference type="ARBA" id="ARBA00022771"/>
    </source>
</evidence>
<dbReference type="Proteomes" id="UP001160148">
    <property type="component" value="Unassembled WGS sequence"/>
</dbReference>
<evidence type="ECO:0000256" key="2">
    <source>
        <dbReference type="ARBA" id="ARBA00022833"/>
    </source>
</evidence>
<sequence>MNRIEDDKGFLYKCNGGERKGVRYLTCYQQFCKGSASIRQNGSIVSGKDHSPNCLPNNADNERFNEKIKFRKILLLRSKQETTRLRTIYDEECIRNRIGALQYGWPVAEISMRLARKKATPALPQTLIALADFLDINPDRYKCCERPFYQERIVDGLGKCSIIFGCEELVNGVIRLGGNELHANATFKVVPSKPKSRQIFIMHIIIQNHSIPIMYALMESKTQEAYRLVLEKCKLLFPQLAPIIIMTDYEKALKNAFLSVYPNANLYSCWFHYVQSLMRNIQRKGLTTYLKNSYEAQMCVKMFAALALLPANLIEEGYQCIRQHARNNNLQLTPFFNYFNSFWLRTVGPETFSVHGIARRTNNNVENFHGRLKEKFQTSHPNLWTFLKHLNELSLKNHITIAQLSQGQKVSRPVKIKYIANSERIKIATAQLNLGTINVSDFLIQCSYTAETYIREELNWYTLVEPNLIVDNDDLTQSDGDDNVSVAEDIVHPVVNFADPTQYDGDDSLSGTEDNNQVAEDSDGSGNLFITRHVQAVIRNEDDFILEEELDPDMVNMMEIDNRRRELEIQNIPFVQVPINLPLPPNSNICVVCKDLERTHALIPCGHKALCGNCAELLQPKRCPLCKANFSSTLRIWS</sequence>
<feature type="region of interest" description="Disordered" evidence="4">
    <location>
        <begin position="502"/>
        <end position="524"/>
    </location>
</feature>
<evidence type="ECO:0000256" key="3">
    <source>
        <dbReference type="PROSITE-ProRule" id="PRU00175"/>
    </source>
</evidence>
<proteinExistence type="predicted"/>
<keyword evidence="2" id="KW-0862">Zinc</keyword>
<comment type="caution">
    <text evidence="6">The sequence shown here is derived from an EMBL/GenBank/DDBJ whole genome shotgun (WGS) entry which is preliminary data.</text>
</comment>
<dbReference type="AlphaFoldDB" id="A0AAV0VNZ5"/>
<dbReference type="Gene3D" id="3.30.40.10">
    <property type="entry name" value="Zinc/RING finger domain, C3HC4 (zinc finger)"/>
    <property type="match status" value="1"/>
</dbReference>
<keyword evidence="1 3" id="KW-0479">Metal-binding</keyword>
<dbReference type="PANTHER" id="PTHR47160">
    <property type="entry name" value="PUTATIVE-RELATED"/>
    <property type="match status" value="1"/>
</dbReference>
<evidence type="ECO:0000259" key="5">
    <source>
        <dbReference type="PROSITE" id="PS50089"/>
    </source>
</evidence>